<keyword evidence="1" id="KW-1133">Transmembrane helix</keyword>
<organism evidence="2 3">
    <name type="scientific">Halopenitus persicus</name>
    <dbReference type="NCBI Taxonomy" id="1048396"/>
    <lineage>
        <taxon>Archaea</taxon>
        <taxon>Methanobacteriati</taxon>
        <taxon>Methanobacteriota</taxon>
        <taxon>Stenosarchaea group</taxon>
        <taxon>Halobacteria</taxon>
        <taxon>Halobacteriales</taxon>
        <taxon>Haloferacaceae</taxon>
        <taxon>Halopenitus</taxon>
    </lineage>
</organism>
<dbReference type="Proteomes" id="UP000199079">
    <property type="component" value="Unassembled WGS sequence"/>
</dbReference>
<evidence type="ECO:0008006" key="4">
    <source>
        <dbReference type="Google" id="ProtNLM"/>
    </source>
</evidence>
<sequence>MEIIPAAVWTLHVAFAALWTGSVLFVSATVVPAASTATIGTDAIASIVGRLQLVTRLSAVVLFVTGGHMAGTTYTIERLTGTGSGHLVLTMLGLWFVLAALVEIGSKKLLSGVSTDKLREPARDARPFFLAAAAVSVLLLVTAGLLASNVVA</sequence>
<reference evidence="3" key="1">
    <citation type="submission" date="2016-10" db="EMBL/GenBank/DDBJ databases">
        <authorList>
            <person name="Varghese N."/>
            <person name="Submissions S."/>
        </authorList>
    </citation>
    <scope>NUCLEOTIDE SEQUENCE [LARGE SCALE GENOMIC DNA]</scope>
    <source>
        <strain evidence="3">DC30,IBRC 10041,KCTC 4046</strain>
    </source>
</reference>
<gene>
    <name evidence="2" type="ORF">SAMN05216564_104190</name>
</gene>
<keyword evidence="3" id="KW-1185">Reference proteome</keyword>
<protein>
    <recommendedName>
        <fullName evidence="4">Transporter</fullName>
    </recommendedName>
</protein>
<keyword evidence="1" id="KW-0812">Transmembrane</keyword>
<keyword evidence="1" id="KW-0472">Membrane</keyword>
<name>A0A1H3INV8_9EURY</name>
<dbReference type="OrthoDB" id="340884at2157"/>
<feature type="transmembrane region" description="Helical" evidence="1">
    <location>
        <begin position="127"/>
        <end position="147"/>
    </location>
</feature>
<evidence type="ECO:0000313" key="2">
    <source>
        <dbReference type="EMBL" id="SDY29045.1"/>
    </source>
</evidence>
<evidence type="ECO:0000256" key="1">
    <source>
        <dbReference type="SAM" id="Phobius"/>
    </source>
</evidence>
<dbReference type="AlphaFoldDB" id="A0A1H3INV8"/>
<dbReference type="RefSeq" id="WP_092732093.1">
    <property type="nucleotide sequence ID" value="NZ_FNPC01000004.1"/>
</dbReference>
<feature type="transmembrane region" description="Helical" evidence="1">
    <location>
        <begin position="88"/>
        <end position="106"/>
    </location>
</feature>
<evidence type="ECO:0000313" key="3">
    <source>
        <dbReference type="Proteomes" id="UP000199079"/>
    </source>
</evidence>
<accession>A0A1H3INV8</accession>
<feature type="transmembrane region" description="Helical" evidence="1">
    <location>
        <begin position="57"/>
        <end position="76"/>
    </location>
</feature>
<proteinExistence type="predicted"/>
<dbReference type="EMBL" id="FNPC01000004">
    <property type="protein sequence ID" value="SDY29045.1"/>
    <property type="molecule type" value="Genomic_DNA"/>
</dbReference>